<evidence type="ECO:0000256" key="2">
    <source>
        <dbReference type="SAM" id="Phobius"/>
    </source>
</evidence>
<dbReference type="Proteomes" id="UP001189429">
    <property type="component" value="Unassembled WGS sequence"/>
</dbReference>
<evidence type="ECO:0000313" key="4">
    <source>
        <dbReference type="Proteomes" id="UP001189429"/>
    </source>
</evidence>
<keyword evidence="2" id="KW-0812">Transmembrane</keyword>
<organism evidence="3 4">
    <name type="scientific">Prorocentrum cordatum</name>
    <dbReference type="NCBI Taxonomy" id="2364126"/>
    <lineage>
        <taxon>Eukaryota</taxon>
        <taxon>Sar</taxon>
        <taxon>Alveolata</taxon>
        <taxon>Dinophyceae</taxon>
        <taxon>Prorocentrales</taxon>
        <taxon>Prorocentraceae</taxon>
        <taxon>Prorocentrum</taxon>
    </lineage>
</organism>
<evidence type="ECO:0000256" key="1">
    <source>
        <dbReference type="SAM" id="MobiDB-lite"/>
    </source>
</evidence>
<accession>A0ABN9SPU8</accession>
<keyword evidence="2" id="KW-1133">Transmembrane helix</keyword>
<reference evidence="3" key="1">
    <citation type="submission" date="2023-10" db="EMBL/GenBank/DDBJ databases">
        <authorList>
            <person name="Chen Y."/>
            <person name="Shah S."/>
            <person name="Dougan E. K."/>
            <person name="Thang M."/>
            <person name="Chan C."/>
        </authorList>
    </citation>
    <scope>NUCLEOTIDE SEQUENCE [LARGE SCALE GENOMIC DNA]</scope>
</reference>
<keyword evidence="4" id="KW-1185">Reference proteome</keyword>
<evidence type="ECO:0000313" key="3">
    <source>
        <dbReference type="EMBL" id="CAK0833921.1"/>
    </source>
</evidence>
<keyword evidence="2" id="KW-0472">Membrane</keyword>
<gene>
    <name evidence="3" type="ORF">PCOR1329_LOCUS31475</name>
</gene>
<protein>
    <submittedName>
        <fullName evidence="3">Uncharacterized protein</fullName>
    </submittedName>
</protein>
<feature type="transmembrane region" description="Helical" evidence="2">
    <location>
        <begin position="104"/>
        <end position="126"/>
    </location>
</feature>
<feature type="non-terminal residue" evidence="3">
    <location>
        <position position="1"/>
    </location>
</feature>
<dbReference type="EMBL" id="CAUYUJ010012425">
    <property type="protein sequence ID" value="CAK0833921.1"/>
    <property type="molecule type" value="Genomic_DNA"/>
</dbReference>
<comment type="caution">
    <text evidence="3">The sequence shown here is derived from an EMBL/GenBank/DDBJ whole genome shotgun (WGS) entry which is preliminary data.</text>
</comment>
<feature type="compositionally biased region" description="Low complexity" evidence="1">
    <location>
        <begin position="30"/>
        <end position="46"/>
    </location>
</feature>
<name>A0ABN9SPU8_9DINO</name>
<feature type="transmembrane region" description="Helical" evidence="2">
    <location>
        <begin position="75"/>
        <end position="92"/>
    </location>
</feature>
<proteinExistence type="predicted"/>
<feature type="region of interest" description="Disordered" evidence="1">
    <location>
        <begin position="1"/>
        <end position="66"/>
    </location>
</feature>
<feature type="compositionally biased region" description="Basic and acidic residues" evidence="1">
    <location>
        <begin position="15"/>
        <end position="26"/>
    </location>
</feature>
<sequence>GRSRRGQGAMAIRAESARSEATEPKQRKPVAAAAGGAPAPEAADAVESSDKDLRERSRRALQSLPPALQRRRTDAAGLLAFATIVVVGTYVTTQEMLQPPESQIVRVASPVLGALLALFLLSWLGVAVHGPGRPPLAGAEAEPLPEVVAAALQAGQRCKKSPFDAKGTACGECGMPPKAARYSSPTAKIATSAAS</sequence>